<feature type="domain" description="UvrD-like helicase ATP-binding" evidence="6">
    <location>
        <begin position="11"/>
        <end position="283"/>
    </location>
</feature>
<dbReference type="PANTHER" id="PTHR11070:SF3">
    <property type="entry name" value="DNA 3'-5' HELICASE"/>
    <property type="match status" value="1"/>
</dbReference>
<name>A0A4Y9NPS9_9BRAD</name>
<dbReference type="GO" id="GO:0000725">
    <property type="term" value="P:recombinational repair"/>
    <property type="evidence" value="ECO:0007669"/>
    <property type="project" value="TreeGrafter"/>
</dbReference>
<evidence type="ECO:0000313" key="8">
    <source>
        <dbReference type="Proteomes" id="UP000297700"/>
    </source>
</evidence>
<keyword evidence="4 5" id="KW-0067">ATP-binding</keyword>
<feature type="binding site" evidence="5">
    <location>
        <begin position="32"/>
        <end position="39"/>
    </location>
    <ligand>
        <name>ATP</name>
        <dbReference type="ChEBI" id="CHEBI:30616"/>
    </ligand>
</feature>
<keyword evidence="1 5" id="KW-0547">Nucleotide-binding</keyword>
<dbReference type="PROSITE" id="PS51198">
    <property type="entry name" value="UVRD_HELICASE_ATP_BIND"/>
    <property type="match status" value="1"/>
</dbReference>
<evidence type="ECO:0000256" key="4">
    <source>
        <dbReference type="ARBA" id="ARBA00022840"/>
    </source>
</evidence>
<gene>
    <name evidence="7" type="ORF">E4K64_33570</name>
</gene>
<evidence type="ECO:0000313" key="7">
    <source>
        <dbReference type="EMBL" id="TFV69332.1"/>
    </source>
</evidence>
<dbReference type="GO" id="GO:0005829">
    <property type="term" value="C:cytosol"/>
    <property type="evidence" value="ECO:0007669"/>
    <property type="project" value="TreeGrafter"/>
</dbReference>
<keyword evidence="3 5" id="KW-0347">Helicase</keyword>
<dbReference type="Gene3D" id="3.40.50.300">
    <property type="entry name" value="P-loop containing nucleotide triphosphate hydrolases"/>
    <property type="match status" value="2"/>
</dbReference>
<dbReference type="GO" id="GO:0016787">
    <property type="term" value="F:hydrolase activity"/>
    <property type="evidence" value="ECO:0007669"/>
    <property type="project" value="UniProtKB-UniRule"/>
</dbReference>
<sequence length="621" mass="69888">MRSDDDHRDSDADQVIATCLDLDHPKSFFLFAGAGSGKTRSLVEAINHVRQSSGRRLTLSRQKLGVITYTNAACDEILRRLDYDPRIDVSTIHAFAWSLISGHNEDIRMWVRNSLAKRIAELETTIAGTKNRSTKTYQENVRSLESRRRRLAALDGIVKFVYSPTGDNRTRDALNHAEVIAITSEFLTSKSTLQRLLVSRYPILLVDESQDTNRHLMEALLKVQRDNAEHFGLGLLGDTMQRIYADGKVDLGQGLHGWVFPRKAMNHRCPQRVIRLLNRIRSEVDDVVQIGRSDKPEGCVRLFAVQESASDKQRVEQHVVDRMAEITGDQAWKDQSRNFKTLTLEHHMAAVRFGFAEMFRPLYRESRIQTSLLEGTSPSLNFFSRQVLPAVKALQANDAFALASIVRESSPLLTPEALKSGGSEQLKRAKNASDALLGLFTSSNKPTFREVLENVATSGLFDVPEALAPFIALEAGSSDDTEEREASEVLAWREMLGTDFQQIEAYDEYVSGRSPFGTHQGVKGLEFPRVMVIVSDEEARGFLFKYDKLFGVEPPSDTDRKNLAAGLETSNDRTRRLLYVTCSRAEESLAIVCYTKAPKDLLRHVVERHWFDASEAEIVVI</sequence>
<dbReference type="Proteomes" id="UP000297700">
    <property type="component" value="Unassembled WGS sequence"/>
</dbReference>
<evidence type="ECO:0000256" key="3">
    <source>
        <dbReference type="ARBA" id="ARBA00022806"/>
    </source>
</evidence>
<dbReference type="SUPFAM" id="SSF52540">
    <property type="entry name" value="P-loop containing nucleoside triphosphate hydrolases"/>
    <property type="match status" value="1"/>
</dbReference>
<comment type="caution">
    <text evidence="7">The sequence shown here is derived from an EMBL/GenBank/DDBJ whole genome shotgun (WGS) entry which is preliminary data.</text>
</comment>
<dbReference type="PANTHER" id="PTHR11070">
    <property type="entry name" value="UVRD / RECB / PCRA DNA HELICASE FAMILY MEMBER"/>
    <property type="match status" value="1"/>
</dbReference>
<dbReference type="Pfam" id="PF00580">
    <property type="entry name" value="UvrD-helicase"/>
    <property type="match status" value="1"/>
</dbReference>
<protein>
    <submittedName>
        <fullName evidence="7">ATP-dependent helicase</fullName>
    </submittedName>
</protein>
<evidence type="ECO:0000259" key="6">
    <source>
        <dbReference type="PROSITE" id="PS51198"/>
    </source>
</evidence>
<evidence type="ECO:0000256" key="1">
    <source>
        <dbReference type="ARBA" id="ARBA00022741"/>
    </source>
</evidence>
<keyword evidence="2 5" id="KW-0378">Hydrolase</keyword>
<accession>A0A4Y9NPS9</accession>
<dbReference type="InterPro" id="IPR000212">
    <property type="entry name" value="DNA_helicase_UvrD/REP"/>
</dbReference>
<dbReference type="InterPro" id="IPR027417">
    <property type="entry name" value="P-loop_NTPase"/>
</dbReference>
<evidence type="ECO:0000256" key="5">
    <source>
        <dbReference type="PROSITE-ProRule" id="PRU00560"/>
    </source>
</evidence>
<dbReference type="AlphaFoldDB" id="A0A4Y9NPS9"/>
<dbReference type="GO" id="GO:0043138">
    <property type="term" value="F:3'-5' DNA helicase activity"/>
    <property type="evidence" value="ECO:0007669"/>
    <property type="project" value="TreeGrafter"/>
</dbReference>
<proteinExistence type="predicted"/>
<evidence type="ECO:0000256" key="2">
    <source>
        <dbReference type="ARBA" id="ARBA00022801"/>
    </source>
</evidence>
<dbReference type="GO" id="GO:0005524">
    <property type="term" value="F:ATP binding"/>
    <property type="evidence" value="ECO:0007669"/>
    <property type="project" value="UniProtKB-UniRule"/>
</dbReference>
<reference evidence="7 8" key="1">
    <citation type="submission" date="2019-03" db="EMBL/GenBank/DDBJ databases">
        <title>Bradyrhizobium strains diversity.</title>
        <authorList>
            <person name="Urquiaga M.C.O."/>
            <person name="Hungria M."/>
            <person name="Delamuta J.R.M."/>
            <person name="Klepa M.S."/>
        </authorList>
    </citation>
    <scope>NUCLEOTIDE SEQUENCE [LARGE SCALE GENOMIC DNA]</scope>
    <source>
        <strain evidence="7 8">CNPSo 3426</strain>
    </source>
</reference>
<dbReference type="EMBL" id="SPQS01000028">
    <property type="protein sequence ID" value="TFV69332.1"/>
    <property type="molecule type" value="Genomic_DNA"/>
</dbReference>
<organism evidence="7 8">
    <name type="scientific">Bradyrhizobium frederickii</name>
    <dbReference type="NCBI Taxonomy" id="2560054"/>
    <lineage>
        <taxon>Bacteria</taxon>
        <taxon>Pseudomonadati</taxon>
        <taxon>Pseudomonadota</taxon>
        <taxon>Alphaproteobacteria</taxon>
        <taxon>Hyphomicrobiales</taxon>
        <taxon>Nitrobacteraceae</taxon>
        <taxon>Bradyrhizobium</taxon>
    </lineage>
</organism>
<dbReference type="InterPro" id="IPR014016">
    <property type="entry name" value="UvrD-like_ATP-bd"/>
</dbReference>
<dbReference type="GO" id="GO:0003677">
    <property type="term" value="F:DNA binding"/>
    <property type="evidence" value="ECO:0007669"/>
    <property type="project" value="InterPro"/>
</dbReference>